<dbReference type="SUPFAM" id="SSF54060">
    <property type="entry name" value="His-Me finger endonucleases"/>
    <property type="match status" value="1"/>
</dbReference>
<dbReference type="InterPro" id="IPR044925">
    <property type="entry name" value="His-Me_finger_sf"/>
</dbReference>
<evidence type="ECO:0000259" key="1">
    <source>
        <dbReference type="Pfam" id="PF13392"/>
    </source>
</evidence>
<dbReference type="Gene3D" id="3.90.75.20">
    <property type="match status" value="1"/>
</dbReference>
<dbReference type="AlphaFoldDB" id="A0A0F9AEU2"/>
<comment type="caution">
    <text evidence="2">The sequence shown here is derived from an EMBL/GenBank/DDBJ whole genome shotgun (WGS) entry which is preliminary data.</text>
</comment>
<reference evidence="2" key="1">
    <citation type="journal article" date="2015" name="Nature">
        <title>Complex archaea that bridge the gap between prokaryotes and eukaryotes.</title>
        <authorList>
            <person name="Spang A."/>
            <person name="Saw J.H."/>
            <person name="Jorgensen S.L."/>
            <person name="Zaremba-Niedzwiedzka K."/>
            <person name="Martijn J."/>
            <person name="Lind A.E."/>
            <person name="van Eijk R."/>
            <person name="Schleper C."/>
            <person name="Guy L."/>
            <person name="Ettema T.J."/>
        </authorList>
    </citation>
    <scope>NUCLEOTIDE SEQUENCE</scope>
</reference>
<name>A0A0F9AEU2_9ZZZZ</name>
<dbReference type="Pfam" id="PF13392">
    <property type="entry name" value="HNH_3"/>
    <property type="match status" value="1"/>
</dbReference>
<dbReference type="EMBL" id="LAZR01043017">
    <property type="protein sequence ID" value="KKL08099.1"/>
    <property type="molecule type" value="Genomic_DNA"/>
</dbReference>
<proteinExistence type="predicted"/>
<organism evidence="2">
    <name type="scientific">marine sediment metagenome</name>
    <dbReference type="NCBI Taxonomy" id="412755"/>
    <lineage>
        <taxon>unclassified sequences</taxon>
        <taxon>metagenomes</taxon>
        <taxon>ecological metagenomes</taxon>
    </lineage>
</organism>
<sequence length="172" mass="20022">MDILKTKLKFKEIMVDRFYKKIIFPKILSDCWIFNGYNTHNGYGRFWEKEFTWRAHRYVWNCFFGAIPEGMNVLHKCDNPPCCNPNHLKLGTQAENLKDRDNKNRQACGEQNGLAKLTLKKVIDIRAKRLTGLTYRKLASMYDVSFVQIGNIIRCDCWKTLLGVPAGIGLEK</sequence>
<gene>
    <name evidence="2" type="ORF">LCGC14_2579290</name>
</gene>
<dbReference type="InterPro" id="IPR003615">
    <property type="entry name" value="HNH_nuc"/>
</dbReference>
<protein>
    <recommendedName>
        <fullName evidence="1">HNH nuclease domain-containing protein</fullName>
    </recommendedName>
</protein>
<feature type="domain" description="HNH nuclease" evidence="1">
    <location>
        <begin position="55"/>
        <end position="97"/>
    </location>
</feature>
<accession>A0A0F9AEU2</accession>
<evidence type="ECO:0000313" key="2">
    <source>
        <dbReference type="EMBL" id="KKL08099.1"/>
    </source>
</evidence>